<dbReference type="EMBL" id="CAMXCT020006589">
    <property type="protein sequence ID" value="CAL1169899.1"/>
    <property type="molecule type" value="Genomic_DNA"/>
</dbReference>
<keyword evidence="1" id="KW-0677">Repeat</keyword>
<dbReference type="EMBL" id="CAMXCT030006589">
    <property type="protein sequence ID" value="CAL4803836.1"/>
    <property type="molecule type" value="Genomic_DNA"/>
</dbReference>
<sequence>MRWPPAVRELWQDLEHARPVSNVKCSKALKICRKKEIWSLALRLFSRFQRHGASVSADVISFTGAIQCCEKGAAWETAMDLLNQMGTQQVFPTAVSYDASLNVCRRCLEPSKPGVRVGAGIEHDLIRGDVQGDAVLFHSLADTAVVRCSTGPWPYALVLLQSLSLRGLRPDAFSVTVEVSAWNRSRSWEKGLQLHDASNLVSSNAALSACGRAHWVKALALFHSSRPLAALDLRQAASGYSSTIGALRSERWDLALHFLYEAQAKNLSGFAIFASALSSCEFFQRTLLRMMLHAHIEVDNTIARSAIASASNYWESALAIFTLASSALDLDVESYRTLLWSMESASSWAEALWILQDMSAVDDLSYLSTIRSCANSRQLSQGIHALWDFEARGVECRKSFLACALASLLPEDPEVIASCVRQQQQHLRRLES</sequence>
<gene>
    <name evidence="2" type="ORF">C1SCF055_LOCUS41254</name>
</gene>
<comment type="caution">
    <text evidence="2">The sequence shown here is derived from an EMBL/GenBank/DDBJ whole genome shotgun (WGS) entry which is preliminary data.</text>
</comment>
<name>A0A9P1DUE3_9DINO</name>
<evidence type="ECO:0000313" key="2">
    <source>
        <dbReference type="EMBL" id="CAI4016524.1"/>
    </source>
</evidence>
<dbReference type="PANTHER" id="PTHR47447:SF17">
    <property type="entry name" value="OS12G0638900 PROTEIN"/>
    <property type="match status" value="1"/>
</dbReference>
<dbReference type="PANTHER" id="PTHR47447">
    <property type="entry name" value="OS03G0856100 PROTEIN"/>
    <property type="match status" value="1"/>
</dbReference>
<dbReference type="InterPro" id="IPR011990">
    <property type="entry name" value="TPR-like_helical_dom_sf"/>
</dbReference>
<evidence type="ECO:0000313" key="5">
    <source>
        <dbReference type="Proteomes" id="UP001152797"/>
    </source>
</evidence>
<dbReference type="Proteomes" id="UP001152797">
    <property type="component" value="Unassembled WGS sequence"/>
</dbReference>
<proteinExistence type="predicted"/>
<evidence type="ECO:0000256" key="1">
    <source>
        <dbReference type="ARBA" id="ARBA00022737"/>
    </source>
</evidence>
<evidence type="ECO:0000313" key="4">
    <source>
        <dbReference type="EMBL" id="CAL4803836.1"/>
    </source>
</evidence>
<dbReference type="AlphaFoldDB" id="A0A9P1DUE3"/>
<protein>
    <submittedName>
        <fullName evidence="4">Pentatricopeptide repeat-containing protein, chloroplastic</fullName>
    </submittedName>
</protein>
<reference evidence="2" key="1">
    <citation type="submission" date="2022-10" db="EMBL/GenBank/DDBJ databases">
        <authorList>
            <person name="Chen Y."/>
            <person name="Dougan E. K."/>
            <person name="Chan C."/>
            <person name="Rhodes N."/>
            <person name="Thang M."/>
        </authorList>
    </citation>
    <scope>NUCLEOTIDE SEQUENCE</scope>
</reference>
<keyword evidence="5" id="KW-1185">Reference proteome</keyword>
<dbReference type="OrthoDB" id="185373at2759"/>
<evidence type="ECO:0000313" key="3">
    <source>
        <dbReference type="EMBL" id="CAL1169899.1"/>
    </source>
</evidence>
<accession>A0A9P1DUE3</accession>
<organism evidence="2">
    <name type="scientific">Cladocopium goreaui</name>
    <dbReference type="NCBI Taxonomy" id="2562237"/>
    <lineage>
        <taxon>Eukaryota</taxon>
        <taxon>Sar</taxon>
        <taxon>Alveolata</taxon>
        <taxon>Dinophyceae</taxon>
        <taxon>Suessiales</taxon>
        <taxon>Symbiodiniaceae</taxon>
        <taxon>Cladocopium</taxon>
    </lineage>
</organism>
<dbReference type="Gene3D" id="1.25.40.10">
    <property type="entry name" value="Tetratricopeptide repeat domain"/>
    <property type="match status" value="2"/>
</dbReference>
<dbReference type="EMBL" id="CAMXCT010006589">
    <property type="protein sequence ID" value="CAI4016524.1"/>
    <property type="molecule type" value="Genomic_DNA"/>
</dbReference>
<reference evidence="3" key="2">
    <citation type="submission" date="2024-04" db="EMBL/GenBank/DDBJ databases">
        <authorList>
            <person name="Chen Y."/>
            <person name="Shah S."/>
            <person name="Dougan E. K."/>
            <person name="Thang M."/>
            <person name="Chan C."/>
        </authorList>
    </citation>
    <scope>NUCLEOTIDE SEQUENCE [LARGE SCALE GENOMIC DNA]</scope>
</reference>